<evidence type="ECO:0000256" key="8">
    <source>
        <dbReference type="PROSITE-ProRule" id="PRU00339"/>
    </source>
</evidence>
<evidence type="ECO:0000256" key="6">
    <source>
        <dbReference type="ARBA" id="ARBA00022737"/>
    </source>
</evidence>
<feature type="compositionally biased region" description="Low complexity" evidence="9">
    <location>
        <begin position="955"/>
        <end position="976"/>
    </location>
</feature>
<evidence type="ECO:0000256" key="2">
    <source>
        <dbReference type="ARBA" id="ARBA00005386"/>
    </source>
</evidence>
<keyword evidence="6" id="KW-0677">Repeat</keyword>
<evidence type="ECO:0000256" key="5">
    <source>
        <dbReference type="ARBA" id="ARBA00022679"/>
    </source>
</evidence>
<feature type="region of interest" description="Disordered" evidence="9">
    <location>
        <begin position="1158"/>
        <end position="1246"/>
    </location>
</feature>
<feature type="compositionally biased region" description="Basic and acidic residues" evidence="9">
    <location>
        <begin position="929"/>
        <end position="950"/>
    </location>
</feature>
<feature type="repeat" description="TPR" evidence="8">
    <location>
        <begin position="329"/>
        <end position="362"/>
    </location>
</feature>
<feature type="compositionally biased region" description="Pro residues" evidence="9">
    <location>
        <begin position="1183"/>
        <end position="1200"/>
    </location>
</feature>
<feature type="compositionally biased region" description="Basic and acidic residues" evidence="9">
    <location>
        <begin position="992"/>
        <end position="1001"/>
    </location>
</feature>
<evidence type="ECO:0000256" key="7">
    <source>
        <dbReference type="ARBA" id="ARBA00022803"/>
    </source>
</evidence>
<dbReference type="InterPro" id="IPR019734">
    <property type="entry name" value="TPR_rpt"/>
</dbReference>
<dbReference type="Pfam" id="PF13181">
    <property type="entry name" value="TPR_8"/>
    <property type="match status" value="1"/>
</dbReference>
<feature type="compositionally biased region" description="Low complexity" evidence="9">
    <location>
        <begin position="1485"/>
        <end position="1501"/>
    </location>
</feature>
<evidence type="ECO:0000256" key="1">
    <source>
        <dbReference type="ARBA" id="ARBA00004922"/>
    </source>
</evidence>
<evidence type="ECO:0000256" key="4">
    <source>
        <dbReference type="ARBA" id="ARBA00022676"/>
    </source>
</evidence>
<feature type="compositionally biased region" description="Low complexity" evidence="9">
    <location>
        <begin position="1071"/>
        <end position="1082"/>
    </location>
</feature>
<comment type="similarity">
    <text evidence="2">Belongs to the glycosyltransferase 41 family. O-GlcNAc transferase subfamily.</text>
</comment>
<dbReference type="Pfam" id="PF13844">
    <property type="entry name" value="Glyco_transf_41"/>
    <property type="match status" value="1"/>
</dbReference>
<dbReference type="Gene3D" id="3.40.50.2000">
    <property type="entry name" value="Glycogen Phosphorylase B"/>
    <property type="match status" value="1"/>
</dbReference>
<proteinExistence type="inferred from homology"/>
<dbReference type="SUPFAM" id="SSF81901">
    <property type="entry name" value="HCP-like"/>
    <property type="match status" value="1"/>
</dbReference>
<feature type="compositionally biased region" description="Pro residues" evidence="9">
    <location>
        <begin position="1415"/>
        <end position="1424"/>
    </location>
</feature>
<dbReference type="VEuPathDB" id="CryptoDB:Cvel_4524"/>
<dbReference type="EMBL" id="CDMZ01001092">
    <property type="protein sequence ID" value="CEM27062.1"/>
    <property type="molecule type" value="Genomic_DNA"/>
</dbReference>
<dbReference type="GO" id="GO:0097363">
    <property type="term" value="F:protein O-acetylglucosaminyltransferase activity"/>
    <property type="evidence" value="ECO:0007669"/>
    <property type="project" value="UniProtKB-EC"/>
</dbReference>
<comment type="pathway">
    <text evidence="1">Protein modification; protein glycosylation.</text>
</comment>
<keyword evidence="5" id="KW-0808">Transferase</keyword>
<feature type="repeat" description="TPR" evidence="8">
    <location>
        <begin position="295"/>
        <end position="328"/>
    </location>
</feature>
<dbReference type="Pfam" id="PF13432">
    <property type="entry name" value="TPR_16"/>
    <property type="match status" value="2"/>
</dbReference>
<sequence>MQWQPQVSSIDQVKKVCELLISRGRHPEALELSDGVAPESRDAGLLELRGLCFRAVGRPGDAQMSFEMAIKADPGCATAHKNLALMYKDQGRLDSALQFMTTAFNIAQHDADLRLSLAQILVDIGSLEKANGNRAAADERYAEALRTVPGFVPALYNRAVCMMEGGMLESAEKLYVEALRRERKCPEPWNNLGALYQRQGQLEAARKCYEEAFALNPNFALTQENLASCLTDLGTEAKTRGEYKAASRLYKRALVLQPYSANTFYNLAVLYTETGKLQKALVNYELAVAFSPTCAEALNNIGVIWRDAGNFDRALEFYRRALAVRPTYEKTLNNMGIVYSSIGKYDRALDFVVRALSVCPTYGEAFNNLGVLLRDRGEVGLGVAAYHRCVQLDPAFAGAAQNRLLALNYLASWCPIGIAREHESWGAFFVRQAREAAMRSSGGRLTDLSSLWTQVPPWKSLPCSVHTQAQTRAGGAGGMQHPVQLGPYRPTSLSGGSSAASPQRRKRIGYVSADLFTHSVSYFVQSVFEFHDRSRFEVFVYSGTRRADEKTQFLQSLLGNGRGFWKDVSSMSALRLAEEILSDNIDILVDLSGHTAFNRLDVFALRPAPMQVSWLGYPNSTGLPCMDFRICDFLTDPPGVSPPCTEKRIRLPKTFLCYSPPHNGFPDLSAPPCLKTGGAVITFGSFNTLAKMQNGVIFLWAAVLRAVPSSRLLVKSRALTDPNVRERVSSLFAACGVSASRLDLMGLLPDNSSHLNAYSMVDIALDSFPYAGTTTTCEAALMGVPTVTYSGPLREKSAEEAAFLEGLPQPVPPSASSPSWPMQGGGGEQRRVIPHCQKVGESLMASMGTDGFLVAKSPEEFVAMACELASDPSRLASLRPAIRQALLTSPLTDGPGFASAFEDLLLSAWDTGGTSEEVYAAAAFLHQQTERGKEEEVERMQGRSSAERPLLHPHSSPSTSTGSGGSARSSSNGSTGLRVRGETVTPPCLSQTDRDRERLHPPEAPPPMRPPPFSEPSASSSSVPPHPFGSAEGGGGLGWGGLDSGLPQIEVRPPQGDFSLRTAPSHVSMEASAPASSYPSSPLTDPAPAVEGDRSAPSITNLFQSLRDAVKSRQQQLTLSGSLAGVSLAQLIAHSHDGPFSFEEMVSHVSSVVQTCQRAAGVPQPQDQQPTPWGANPLTACPPAHPPPHTQQPPAPPQLPPQSISMGGQQHWISPHSQETVKDGGGNLNPHAAAGSMNRGQSPSRLLQDCPTSLPPSYVPFSSPSGGGCGTPAGTLGATSCLPATPSSLKYIVGPEPLFGSPAGSLRAGKRFDTIPEALPPSVVAAAGNAGLGGGVSALFPSALTLKSPSHPAAQMQNGQHQFQQNRFQGPSSQSPLRNPLWNLTGGGGRGGQTQPQHQRGSPSRHGAGGVGPGCSPPRPPSPSPQSSLMMPYGSPFKGKPRARGRGGGPMTQSPHRQENASPPLFPPPTPRRPAGGGSEGLMRPFSSFGDPSASSSSAPPIATTVIPEHPPQQPRLFPFHSQQQQQQQQQQGFLYAQNGFSQGFTERNKEGGVGPGGGLHEWSQGEVRVRTPFGNMQQSSPFPFLPASSPPEQGGMVGGSGLQPCHEATPERPHGNNVNVVMASPGGGTCM</sequence>
<feature type="region of interest" description="Disordered" evidence="9">
    <location>
        <begin position="929"/>
        <end position="1095"/>
    </location>
</feature>
<feature type="compositionally biased region" description="Gly residues" evidence="9">
    <location>
        <begin position="1031"/>
        <end position="1043"/>
    </location>
</feature>
<dbReference type="SMART" id="SM00028">
    <property type="entry name" value="TPR"/>
    <property type="match status" value="10"/>
</dbReference>
<dbReference type="PROSITE" id="PS50005">
    <property type="entry name" value="TPR"/>
    <property type="match status" value="5"/>
</dbReference>
<feature type="compositionally biased region" description="Low complexity" evidence="9">
    <location>
        <begin position="1523"/>
        <end position="1532"/>
    </location>
</feature>
<dbReference type="PhylomeDB" id="A0A0G4GCR3"/>
<evidence type="ECO:0000313" key="11">
    <source>
        <dbReference type="EMBL" id="CEM27062.1"/>
    </source>
</evidence>
<feature type="domain" description="O-GlcNAc transferase C-terminal" evidence="10">
    <location>
        <begin position="501"/>
        <end position="656"/>
    </location>
</feature>
<dbReference type="InterPro" id="IPR029489">
    <property type="entry name" value="OGT/SEC/SPY_C"/>
</dbReference>
<keyword evidence="4" id="KW-0328">Glycosyltransferase</keyword>
<dbReference type="EC" id="2.4.1.255" evidence="3"/>
<organism evidence="11">
    <name type="scientific">Chromera velia CCMP2878</name>
    <dbReference type="NCBI Taxonomy" id="1169474"/>
    <lineage>
        <taxon>Eukaryota</taxon>
        <taxon>Sar</taxon>
        <taxon>Alveolata</taxon>
        <taxon>Colpodellida</taxon>
        <taxon>Chromeraceae</taxon>
        <taxon>Chromera</taxon>
    </lineage>
</organism>
<dbReference type="Gene3D" id="1.25.40.10">
    <property type="entry name" value="Tetratricopeptide repeat domain"/>
    <property type="match status" value="3"/>
</dbReference>
<evidence type="ECO:0000259" key="10">
    <source>
        <dbReference type="Pfam" id="PF13844"/>
    </source>
</evidence>
<gene>
    <name evidence="11" type="ORF">Cvel_4524</name>
</gene>
<dbReference type="InterPro" id="IPR011990">
    <property type="entry name" value="TPR-like_helical_dom_sf"/>
</dbReference>
<dbReference type="SUPFAM" id="SSF48452">
    <property type="entry name" value="TPR-like"/>
    <property type="match status" value="1"/>
</dbReference>
<feature type="region of interest" description="Disordered" evidence="9">
    <location>
        <begin position="1349"/>
        <end position="1632"/>
    </location>
</feature>
<keyword evidence="7 8" id="KW-0802">TPR repeat</keyword>
<feature type="compositionally biased region" description="Low complexity" evidence="9">
    <location>
        <begin position="1580"/>
        <end position="1592"/>
    </location>
</feature>
<accession>A0A0G4GCR3</accession>
<dbReference type="Pfam" id="PF13424">
    <property type="entry name" value="TPR_12"/>
    <property type="match status" value="2"/>
</dbReference>
<dbReference type="PROSITE" id="PS50293">
    <property type="entry name" value="TPR_REGION"/>
    <property type="match status" value="2"/>
</dbReference>
<feature type="repeat" description="TPR" evidence="8">
    <location>
        <begin position="261"/>
        <end position="294"/>
    </location>
</feature>
<name>A0A0G4GCR3_9ALVE</name>
<reference evidence="11" key="1">
    <citation type="submission" date="2014-11" db="EMBL/GenBank/DDBJ databases">
        <authorList>
            <person name="Otto D Thomas"/>
            <person name="Naeem Raeece"/>
        </authorList>
    </citation>
    <scope>NUCLEOTIDE SEQUENCE</scope>
</reference>
<dbReference type="InterPro" id="IPR051939">
    <property type="entry name" value="Glycosyltr_41/O-GlcNAc_trsf"/>
</dbReference>
<feature type="compositionally biased region" description="Polar residues" evidence="9">
    <location>
        <begin position="1203"/>
        <end position="1218"/>
    </location>
</feature>
<feature type="repeat" description="TPR" evidence="8">
    <location>
        <begin position="186"/>
        <end position="219"/>
    </location>
</feature>
<feature type="compositionally biased region" description="Pro residues" evidence="9">
    <location>
        <begin position="1002"/>
        <end position="1014"/>
    </location>
</feature>
<feature type="repeat" description="TPR" evidence="8">
    <location>
        <begin position="227"/>
        <end position="260"/>
    </location>
</feature>
<dbReference type="PANTHER" id="PTHR44835:SF1">
    <property type="entry name" value="PROTEIN O-GLCNAC TRANSFERASE"/>
    <property type="match status" value="1"/>
</dbReference>
<protein>
    <recommendedName>
        <fullName evidence="3">protein O-GlcNAc transferase</fullName>
        <ecNumber evidence="3">2.4.1.255</ecNumber>
    </recommendedName>
</protein>
<evidence type="ECO:0000256" key="3">
    <source>
        <dbReference type="ARBA" id="ARBA00011970"/>
    </source>
</evidence>
<evidence type="ECO:0000256" key="9">
    <source>
        <dbReference type="SAM" id="MobiDB-lite"/>
    </source>
</evidence>
<dbReference type="Gene3D" id="3.40.50.11380">
    <property type="match status" value="1"/>
</dbReference>
<dbReference type="PANTHER" id="PTHR44835">
    <property type="entry name" value="UDP-N-ACETYLGLUCOSAMINE--PEPTIDE N-ACETYLGLUCOSAMINYLTRANSFERASE SPINDLY-RELATED"/>
    <property type="match status" value="1"/>
</dbReference>
<feature type="region of interest" description="Disordered" evidence="9">
    <location>
        <begin position="810"/>
        <end position="829"/>
    </location>
</feature>
<feature type="compositionally biased region" description="Low complexity" evidence="9">
    <location>
        <begin position="1355"/>
        <end position="1370"/>
    </location>
</feature>